<feature type="domain" description="Metallo-beta-lactamase" evidence="2">
    <location>
        <begin position="116"/>
        <end position="330"/>
    </location>
</feature>
<dbReference type="RefSeq" id="XP_007675425.1">
    <property type="nucleotide sequence ID" value="XM_007677235.1"/>
</dbReference>
<dbReference type="OMA" id="EPPERWR"/>
<dbReference type="GO" id="GO:0005737">
    <property type="term" value="C:cytoplasm"/>
    <property type="evidence" value="ECO:0007669"/>
    <property type="project" value="TreeGrafter"/>
</dbReference>
<dbReference type="GO" id="GO:0070291">
    <property type="term" value="P:N-acylethanolamine metabolic process"/>
    <property type="evidence" value="ECO:0007669"/>
    <property type="project" value="TreeGrafter"/>
</dbReference>
<dbReference type="Gene3D" id="3.60.15.10">
    <property type="entry name" value="Ribonuclease Z/Hydroxyacylglutathione hydrolase-like"/>
    <property type="match status" value="1"/>
</dbReference>
<dbReference type="GO" id="GO:0070290">
    <property type="term" value="F:N-acylphosphatidylethanolamine-specific phospholipase D activity"/>
    <property type="evidence" value="ECO:0007669"/>
    <property type="project" value="TreeGrafter"/>
</dbReference>
<dbReference type="SUPFAM" id="SSF56281">
    <property type="entry name" value="Metallo-hydrolase/oxidoreductase"/>
    <property type="match status" value="1"/>
</dbReference>
<evidence type="ECO:0000313" key="3">
    <source>
        <dbReference type="EMBL" id="EMC97149.1"/>
    </source>
</evidence>
<feature type="region of interest" description="Disordered" evidence="1">
    <location>
        <begin position="16"/>
        <end position="35"/>
    </location>
</feature>
<dbReference type="HOGENOM" id="CLU_020884_2_0_1"/>
<dbReference type="EMBL" id="KB445554">
    <property type="protein sequence ID" value="EMC97149.1"/>
    <property type="molecule type" value="Genomic_DNA"/>
</dbReference>
<dbReference type="Pfam" id="PF12706">
    <property type="entry name" value="Lactamase_B_2"/>
    <property type="match status" value="1"/>
</dbReference>
<organism evidence="3 4">
    <name type="scientific">Baudoinia panamericana (strain UAMH 10762)</name>
    <name type="common">Angels' share fungus</name>
    <name type="synonym">Baudoinia compniacensis (strain UAMH 10762)</name>
    <dbReference type="NCBI Taxonomy" id="717646"/>
    <lineage>
        <taxon>Eukaryota</taxon>
        <taxon>Fungi</taxon>
        <taxon>Dikarya</taxon>
        <taxon>Ascomycota</taxon>
        <taxon>Pezizomycotina</taxon>
        <taxon>Dothideomycetes</taxon>
        <taxon>Dothideomycetidae</taxon>
        <taxon>Mycosphaerellales</taxon>
        <taxon>Teratosphaeriaceae</taxon>
        <taxon>Baudoinia</taxon>
    </lineage>
</organism>
<dbReference type="Proteomes" id="UP000011761">
    <property type="component" value="Unassembled WGS sequence"/>
</dbReference>
<keyword evidence="4" id="KW-1185">Reference proteome</keyword>
<evidence type="ECO:0000259" key="2">
    <source>
        <dbReference type="Pfam" id="PF12706"/>
    </source>
</evidence>
<dbReference type="PANTHER" id="PTHR15032">
    <property type="entry name" value="N-ACYL-PHOSPHATIDYLETHANOLAMINE-HYDROLYZING PHOSPHOLIPASE D"/>
    <property type="match status" value="1"/>
</dbReference>
<gene>
    <name evidence="3" type="ORF">BAUCODRAFT_68318</name>
</gene>
<dbReference type="KEGG" id="bcom:BAUCODRAFT_68318"/>
<sequence>MSISVRRSPSYQSLASLRSSTHHVGQPATSFRNPWKSANSSVGPFTALHYRFGNHPEKKFVPVPQGPAGSRSSELVKVCKPDWGVGKQGHLRATWIGHASFLVELPCAEGAERGVRILCDPVFSERTSPSQRVGPKRYTPVPCSLEELPDVDVIVISHNHYDHLDHATVQHIYKRRQSQVHFFAGLNNKKWFTEHVGCQPDYVTEADWWDRFEVTVEGVGRFELTCCPAQHGSGRSLFDQGNTLWCSWAIEGSGRKLYFSGDTGYQAMNTPEPCPVFKQIGDALGPFDMALLPIGLMTPASLMGTVHATPEQSINIHKDVKSGLSIGMHYGTVRGGISAQYEPVTAPPRRWRVAAEKEDLWLGGGVEGNGEPVDVTRGGVGLCHVGETVAV</sequence>
<dbReference type="OrthoDB" id="332863at2759"/>
<dbReference type="AlphaFoldDB" id="M2ND67"/>
<name>M2ND67_BAUPA</name>
<protein>
    <recommendedName>
        <fullName evidence="2">Metallo-beta-lactamase domain-containing protein</fullName>
    </recommendedName>
</protein>
<dbReference type="InterPro" id="IPR036866">
    <property type="entry name" value="RibonucZ/Hydroxyglut_hydro"/>
</dbReference>
<proteinExistence type="predicted"/>
<dbReference type="GO" id="GO:0070292">
    <property type="term" value="P:N-acylphosphatidylethanolamine metabolic process"/>
    <property type="evidence" value="ECO:0007669"/>
    <property type="project" value="TreeGrafter"/>
</dbReference>
<dbReference type="GeneID" id="19116429"/>
<accession>M2ND67</accession>
<reference evidence="3 4" key="1">
    <citation type="journal article" date="2012" name="PLoS Pathog.">
        <title>Diverse lifestyles and strategies of plant pathogenesis encoded in the genomes of eighteen Dothideomycetes fungi.</title>
        <authorList>
            <person name="Ohm R.A."/>
            <person name="Feau N."/>
            <person name="Henrissat B."/>
            <person name="Schoch C.L."/>
            <person name="Horwitz B.A."/>
            <person name="Barry K.W."/>
            <person name="Condon B.J."/>
            <person name="Copeland A.C."/>
            <person name="Dhillon B."/>
            <person name="Glaser F."/>
            <person name="Hesse C.N."/>
            <person name="Kosti I."/>
            <person name="LaButti K."/>
            <person name="Lindquist E.A."/>
            <person name="Lucas S."/>
            <person name="Salamov A.A."/>
            <person name="Bradshaw R.E."/>
            <person name="Ciuffetti L."/>
            <person name="Hamelin R.C."/>
            <person name="Kema G.H.J."/>
            <person name="Lawrence C."/>
            <person name="Scott J.A."/>
            <person name="Spatafora J.W."/>
            <person name="Turgeon B.G."/>
            <person name="de Wit P.J.G.M."/>
            <person name="Zhong S."/>
            <person name="Goodwin S.B."/>
            <person name="Grigoriev I.V."/>
        </authorList>
    </citation>
    <scope>NUCLEOTIDE SEQUENCE [LARGE SCALE GENOMIC DNA]</scope>
    <source>
        <strain evidence="3 4">UAMH 10762</strain>
    </source>
</reference>
<dbReference type="PANTHER" id="PTHR15032:SF4">
    <property type="entry name" value="N-ACYL-PHOSPHATIDYLETHANOLAMINE-HYDROLYZING PHOSPHOLIPASE D"/>
    <property type="match status" value="1"/>
</dbReference>
<dbReference type="InterPro" id="IPR001279">
    <property type="entry name" value="Metallo-B-lactamas"/>
</dbReference>
<evidence type="ECO:0000313" key="4">
    <source>
        <dbReference type="Proteomes" id="UP000011761"/>
    </source>
</evidence>
<dbReference type="eggNOG" id="KOG3798">
    <property type="taxonomic scope" value="Eukaryota"/>
</dbReference>
<evidence type="ECO:0000256" key="1">
    <source>
        <dbReference type="SAM" id="MobiDB-lite"/>
    </source>
</evidence>